<organism evidence="1 2">
    <name type="scientific">Paramecium pentaurelia</name>
    <dbReference type="NCBI Taxonomy" id="43138"/>
    <lineage>
        <taxon>Eukaryota</taxon>
        <taxon>Sar</taxon>
        <taxon>Alveolata</taxon>
        <taxon>Ciliophora</taxon>
        <taxon>Intramacronucleata</taxon>
        <taxon>Oligohymenophorea</taxon>
        <taxon>Peniculida</taxon>
        <taxon>Parameciidae</taxon>
        <taxon>Paramecium</taxon>
    </lineage>
</organism>
<comment type="caution">
    <text evidence="1">The sequence shown here is derived from an EMBL/GenBank/DDBJ whole genome shotgun (WGS) entry which is preliminary data.</text>
</comment>
<accession>A0A8S1U7Y4</accession>
<keyword evidence="2" id="KW-1185">Reference proteome</keyword>
<dbReference type="EMBL" id="CAJJDO010000035">
    <property type="protein sequence ID" value="CAD8160848.1"/>
    <property type="molecule type" value="Genomic_DNA"/>
</dbReference>
<name>A0A8S1U7Y4_9CILI</name>
<evidence type="ECO:0000313" key="1">
    <source>
        <dbReference type="EMBL" id="CAD8160848.1"/>
    </source>
</evidence>
<protein>
    <submittedName>
        <fullName evidence="1">Uncharacterized protein</fullName>
    </submittedName>
</protein>
<sequence>MGCAAGYSLQQDMDLSISHKDSQILLLNRPIKNLYQPKIIESTSFCNSLKWCDEDDNLENLFEECCKLEEELINANTRILKKDENQVQELQQISQQKNFSQTSICMYRRRNLFRNNNKFLDKNDKIPNSILKRKRLKEGQVFSSKIQSKIKEQKVVRFSKCYIKLIPETQFSKNLINIQNQSSDDLNDNVNQQ</sequence>
<dbReference type="AlphaFoldDB" id="A0A8S1U7Y4"/>
<dbReference type="OrthoDB" id="304945at2759"/>
<reference evidence="1" key="1">
    <citation type="submission" date="2021-01" db="EMBL/GenBank/DDBJ databases">
        <authorList>
            <consortium name="Genoscope - CEA"/>
            <person name="William W."/>
        </authorList>
    </citation>
    <scope>NUCLEOTIDE SEQUENCE</scope>
</reference>
<evidence type="ECO:0000313" key="2">
    <source>
        <dbReference type="Proteomes" id="UP000689195"/>
    </source>
</evidence>
<proteinExistence type="predicted"/>
<gene>
    <name evidence="1" type="ORF">PPENT_87.1.T0350202</name>
</gene>
<dbReference type="Proteomes" id="UP000689195">
    <property type="component" value="Unassembled WGS sequence"/>
</dbReference>